<accession>A0A369W2N6</accession>
<dbReference type="AlphaFoldDB" id="A0A369W2N6"/>
<dbReference type="InterPro" id="IPR035906">
    <property type="entry name" value="MetI-like_sf"/>
</dbReference>
<sequence>MLHRFERPLWFLGSVLVALGFIGIWQIVASSGLVSNVFLPGPDRTFRALLAGLESGVLTGKFFSTVQHMFYGWFIASLIGISLGAIIGTSRMAQVYVAPSLELLRPLPASALVPVAIAFLGLSTSMVLFIIGFGALWPMLLSTIHGFTSVEPRLNEVSRILRLTKMQYIFKIALPNAMPDILAGMRLSLTVALILAVVGEMLSGQDGLGQWILASGRMFRSPDLFAGVILLGALGYMSATLLTWFEQWVLRWRNEG</sequence>
<dbReference type="OrthoDB" id="7957355at2"/>
<evidence type="ECO:0000256" key="1">
    <source>
        <dbReference type="ARBA" id="ARBA00004651"/>
    </source>
</evidence>
<dbReference type="GO" id="GO:0055085">
    <property type="term" value="P:transmembrane transport"/>
    <property type="evidence" value="ECO:0007669"/>
    <property type="project" value="InterPro"/>
</dbReference>
<evidence type="ECO:0000256" key="4">
    <source>
        <dbReference type="ARBA" id="ARBA00022692"/>
    </source>
</evidence>
<dbReference type="Pfam" id="PF00528">
    <property type="entry name" value="BPD_transp_1"/>
    <property type="match status" value="1"/>
</dbReference>
<dbReference type="GO" id="GO:0005886">
    <property type="term" value="C:plasma membrane"/>
    <property type="evidence" value="ECO:0007669"/>
    <property type="project" value="UniProtKB-SubCell"/>
</dbReference>
<keyword evidence="4 7" id="KW-0812">Transmembrane</keyword>
<feature type="transmembrane region" description="Helical" evidence="7">
    <location>
        <begin position="224"/>
        <end position="245"/>
    </location>
</feature>
<dbReference type="PANTHER" id="PTHR30151">
    <property type="entry name" value="ALKANE SULFONATE ABC TRANSPORTER-RELATED, MEMBRANE SUBUNIT"/>
    <property type="match status" value="1"/>
</dbReference>
<protein>
    <submittedName>
        <fullName evidence="9">ABC transporter permease</fullName>
    </submittedName>
</protein>
<feature type="transmembrane region" description="Helical" evidence="7">
    <location>
        <begin position="111"/>
        <end position="137"/>
    </location>
</feature>
<dbReference type="Proteomes" id="UP000253759">
    <property type="component" value="Unassembled WGS sequence"/>
</dbReference>
<dbReference type="InterPro" id="IPR000515">
    <property type="entry name" value="MetI-like"/>
</dbReference>
<evidence type="ECO:0000256" key="6">
    <source>
        <dbReference type="ARBA" id="ARBA00023136"/>
    </source>
</evidence>
<comment type="caution">
    <text evidence="9">The sequence shown here is derived from an EMBL/GenBank/DDBJ whole genome shotgun (WGS) entry which is preliminary data.</text>
</comment>
<evidence type="ECO:0000256" key="7">
    <source>
        <dbReference type="RuleBase" id="RU363032"/>
    </source>
</evidence>
<dbReference type="SUPFAM" id="SSF161098">
    <property type="entry name" value="MetI-like"/>
    <property type="match status" value="1"/>
</dbReference>
<dbReference type="EMBL" id="QQNH01000021">
    <property type="protein sequence ID" value="RDE08227.1"/>
    <property type="molecule type" value="Genomic_DNA"/>
</dbReference>
<feature type="domain" description="ABC transmembrane type-1" evidence="8">
    <location>
        <begin position="62"/>
        <end position="242"/>
    </location>
</feature>
<evidence type="ECO:0000313" key="9">
    <source>
        <dbReference type="EMBL" id="RDE08227.1"/>
    </source>
</evidence>
<dbReference type="CDD" id="cd06261">
    <property type="entry name" value="TM_PBP2"/>
    <property type="match status" value="1"/>
</dbReference>
<gene>
    <name evidence="9" type="ORF">DVH29_12780</name>
</gene>
<evidence type="ECO:0000256" key="2">
    <source>
        <dbReference type="ARBA" id="ARBA00022448"/>
    </source>
</evidence>
<organism evidence="9 10">
    <name type="scientific">Pelagibacterium lacus</name>
    <dbReference type="NCBI Taxonomy" id="2282655"/>
    <lineage>
        <taxon>Bacteria</taxon>
        <taxon>Pseudomonadati</taxon>
        <taxon>Pseudomonadota</taxon>
        <taxon>Alphaproteobacteria</taxon>
        <taxon>Hyphomicrobiales</taxon>
        <taxon>Devosiaceae</taxon>
        <taxon>Pelagibacterium</taxon>
    </lineage>
</organism>
<dbReference type="Gene3D" id="1.10.3720.10">
    <property type="entry name" value="MetI-like"/>
    <property type="match status" value="1"/>
</dbReference>
<reference evidence="10" key="1">
    <citation type="submission" date="2018-07" db="EMBL/GenBank/DDBJ databases">
        <authorList>
            <person name="Liu B.-T."/>
            <person name="Du Z."/>
        </authorList>
    </citation>
    <scope>NUCLEOTIDE SEQUENCE [LARGE SCALE GENOMIC DNA]</scope>
    <source>
        <strain evidence="10">XYN52</strain>
    </source>
</reference>
<keyword evidence="6 7" id="KW-0472">Membrane</keyword>
<feature type="transmembrane region" description="Helical" evidence="7">
    <location>
        <begin position="181"/>
        <end position="203"/>
    </location>
</feature>
<keyword evidence="2 7" id="KW-0813">Transport</keyword>
<dbReference type="PANTHER" id="PTHR30151:SF0">
    <property type="entry name" value="ABC TRANSPORTER PERMEASE PROTEIN MJ0413-RELATED"/>
    <property type="match status" value="1"/>
</dbReference>
<keyword evidence="5 7" id="KW-1133">Transmembrane helix</keyword>
<evidence type="ECO:0000259" key="8">
    <source>
        <dbReference type="PROSITE" id="PS50928"/>
    </source>
</evidence>
<comment type="subcellular location">
    <subcellularLocation>
        <location evidence="1 7">Cell membrane</location>
        <topology evidence="1 7">Multi-pass membrane protein</topology>
    </subcellularLocation>
</comment>
<feature type="transmembrane region" description="Helical" evidence="7">
    <location>
        <begin position="9"/>
        <end position="28"/>
    </location>
</feature>
<feature type="transmembrane region" description="Helical" evidence="7">
    <location>
        <begin position="70"/>
        <end position="90"/>
    </location>
</feature>
<keyword evidence="10" id="KW-1185">Reference proteome</keyword>
<comment type="similarity">
    <text evidence="7">Belongs to the binding-protein-dependent transport system permease family.</text>
</comment>
<evidence type="ECO:0000313" key="10">
    <source>
        <dbReference type="Proteomes" id="UP000253759"/>
    </source>
</evidence>
<dbReference type="PROSITE" id="PS50928">
    <property type="entry name" value="ABC_TM1"/>
    <property type="match status" value="1"/>
</dbReference>
<proteinExistence type="inferred from homology"/>
<name>A0A369W2N6_9HYPH</name>
<evidence type="ECO:0000256" key="5">
    <source>
        <dbReference type="ARBA" id="ARBA00022989"/>
    </source>
</evidence>
<keyword evidence="3" id="KW-1003">Cell membrane</keyword>
<evidence type="ECO:0000256" key="3">
    <source>
        <dbReference type="ARBA" id="ARBA00022475"/>
    </source>
</evidence>